<protein>
    <submittedName>
        <fullName evidence="2">Uncharacterized protein</fullName>
    </submittedName>
</protein>
<sequence>MENLANMTDLMQRIDQLKLAATAEQEELAKSLKEQITQSEQIQATLQQSSQQLSAQMEYSTSVLADLERDFAFDFSKEIAEFEQAYQNENADKQALMQNLEKSVQEKITFRLNELKAKTNITSQELEAVSRHIQQLFGAEKATKLGLLAKFKRHIYQRFGKQITASKECLAKQLERGASKLRA</sequence>
<evidence type="ECO:0000256" key="1">
    <source>
        <dbReference type="SAM" id="Coils"/>
    </source>
</evidence>
<proteinExistence type="predicted"/>
<keyword evidence="1" id="KW-0175">Coiled coil</keyword>
<dbReference type="AlphaFoldDB" id="A0A1V3L2Q5"/>
<dbReference type="Proteomes" id="UP000188573">
    <property type="component" value="Unassembled WGS sequence"/>
</dbReference>
<reference evidence="2 3" key="1">
    <citation type="submission" date="2016-10" db="EMBL/GenBank/DDBJ databases">
        <title>Rodentibacter gen. nov. and new species.</title>
        <authorList>
            <person name="Christensen H."/>
        </authorList>
    </citation>
    <scope>NUCLEOTIDE SEQUENCE [LARGE SCALE GENOMIC DNA]</scope>
    <source>
        <strain evidence="2 3">Ac81</strain>
    </source>
</reference>
<dbReference type="EMBL" id="MLAG01000002">
    <property type="protein sequence ID" value="OOF84212.1"/>
    <property type="molecule type" value="Genomic_DNA"/>
</dbReference>
<keyword evidence="3" id="KW-1185">Reference proteome</keyword>
<comment type="caution">
    <text evidence="2">The sequence shown here is derived from an EMBL/GenBank/DDBJ whole genome shotgun (WGS) entry which is preliminary data.</text>
</comment>
<organism evidence="2 3">
    <name type="scientific">Rodentibacter ratti</name>
    <dbReference type="NCBI Taxonomy" id="1906745"/>
    <lineage>
        <taxon>Bacteria</taxon>
        <taxon>Pseudomonadati</taxon>
        <taxon>Pseudomonadota</taxon>
        <taxon>Gammaproteobacteria</taxon>
        <taxon>Pasteurellales</taxon>
        <taxon>Pasteurellaceae</taxon>
        <taxon>Rodentibacter</taxon>
    </lineage>
</organism>
<feature type="coiled-coil region" evidence="1">
    <location>
        <begin position="7"/>
        <end position="42"/>
    </location>
</feature>
<gene>
    <name evidence="2" type="ORF">BKG92_00660</name>
</gene>
<evidence type="ECO:0000313" key="3">
    <source>
        <dbReference type="Proteomes" id="UP000188573"/>
    </source>
</evidence>
<evidence type="ECO:0000313" key="2">
    <source>
        <dbReference type="EMBL" id="OOF84212.1"/>
    </source>
</evidence>
<accession>A0A1V3L2Q5</accession>
<name>A0A1V3L2Q5_9PAST</name>
<feature type="coiled-coil region" evidence="1">
    <location>
        <begin position="79"/>
        <end position="106"/>
    </location>
</feature>
<dbReference type="RefSeq" id="WP_077495315.1">
    <property type="nucleotide sequence ID" value="NZ_MLAG01000002.1"/>
</dbReference>